<dbReference type="OrthoDB" id="524326at2759"/>
<feature type="compositionally biased region" description="Gly residues" evidence="2">
    <location>
        <begin position="426"/>
        <end position="439"/>
    </location>
</feature>
<feature type="compositionally biased region" description="Pro residues" evidence="2">
    <location>
        <begin position="477"/>
        <end position="493"/>
    </location>
</feature>
<feature type="compositionally biased region" description="Pro residues" evidence="2">
    <location>
        <begin position="183"/>
        <end position="196"/>
    </location>
</feature>
<feature type="compositionally biased region" description="Polar residues" evidence="2">
    <location>
        <begin position="446"/>
        <end position="461"/>
    </location>
</feature>
<evidence type="ECO:0000313" key="5">
    <source>
        <dbReference type="Proteomes" id="UP001153069"/>
    </source>
</evidence>
<organism evidence="4 5">
    <name type="scientific">Seminavis robusta</name>
    <dbReference type="NCBI Taxonomy" id="568900"/>
    <lineage>
        <taxon>Eukaryota</taxon>
        <taxon>Sar</taxon>
        <taxon>Stramenopiles</taxon>
        <taxon>Ochrophyta</taxon>
        <taxon>Bacillariophyta</taxon>
        <taxon>Bacillariophyceae</taxon>
        <taxon>Bacillariophycidae</taxon>
        <taxon>Naviculales</taxon>
        <taxon>Naviculaceae</taxon>
        <taxon>Seminavis</taxon>
    </lineage>
</organism>
<feature type="compositionally biased region" description="Low complexity" evidence="2">
    <location>
        <begin position="1071"/>
        <end position="1103"/>
    </location>
</feature>
<dbReference type="GO" id="GO:0005886">
    <property type="term" value="C:plasma membrane"/>
    <property type="evidence" value="ECO:0007669"/>
    <property type="project" value="TreeGrafter"/>
</dbReference>
<feature type="domain" description="EH" evidence="3">
    <location>
        <begin position="233"/>
        <end position="315"/>
    </location>
</feature>
<feature type="compositionally biased region" description="Low complexity" evidence="2">
    <location>
        <begin position="760"/>
        <end position="779"/>
    </location>
</feature>
<protein>
    <submittedName>
        <fullName evidence="4">Epidermal growth factor receptor substrate 15</fullName>
    </submittedName>
</protein>
<dbReference type="GO" id="GO:0016197">
    <property type="term" value="P:endosomal transport"/>
    <property type="evidence" value="ECO:0007669"/>
    <property type="project" value="TreeGrafter"/>
</dbReference>
<feature type="compositionally biased region" description="Low complexity" evidence="2">
    <location>
        <begin position="1050"/>
        <end position="1064"/>
    </location>
</feature>
<dbReference type="InterPro" id="IPR011992">
    <property type="entry name" value="EF-hand-dom_pair"/>
</dbReference>
<sequence>MAAPGGGALFYTPEIHERPYYDGLFQAADTNRTGSIAGGEAVAFFSRSKLPMEQLKNVWTVADNPPSNSLNRPKFAVAVRLIQLLQNGVKGQGTNLSVPPGTVLRPVYLEGISGTVVPMPNQPPPQQQQPPPPQQQQQQQQPPPQHQRPPGGPGGGQPPPQQGMPPGQRMAPSPQQQQQQQQPPSPSSPPQRPPQQTPASMNAGRPPMVPPSPHAGPSTALTVQDPYTLTPNERSRYETLFPQYAKEDGFMHGKEAVALFSKSGLGQTHLRDIWNLADQPVDNRLDKLEFAIAMHLIVCVSKKNLPLPKILPMSLKALKQQQQQQQQQQAPPPEEEMQPQAQLPPAQQQQQPHGQQYPPAAPAYNSQQPSIPDPSDGGMQGGMNPSGMAGPPPIAKPGGLDISDAFEGLSTTSDISSLPPPATGFGSLGGGGGGFGSGAGNEPSYGGTSATAFSSMEQPSPQLGPTPSPAMASPPQMHEPPPMTMSAPAPEPAPKTSEVLAQSYNMSDNTGELDKLKTVLQKLQAENIALKAQLGTMTEEEKDVQRHINATVAEIGVLSNKLTTLRAQVLASKTRLLESTAELKAAQEKKGVLNDLIGEAEATKEAIDTAHQGIQASIQAAHAAPPQPAPAPAFEGDLFGFGAAPAPAPPAMAPGPSFDANAQPNPYGQQAAAPVPFSVAAPAPAAGARHQIETVSSDDSSAPGQGDDEDAGDQGAQGQPESVFRSNEPGQGAPPPNMMQGQGAPPNMMGQGPPQPGMMPAPDAMGNPQYNQFGQNAQQQPPPQGNPYQGISYEQPFSGNPTPSPISPHNRQSSISSQISFEVMGGGPGPENQFGQPPPPGNTADDDDSSDGFIQPAPSMDEINELKSRAKEAEDLARDSEDTLRAMMDEADRLRRAADKAEVEARQKAAEASEKKSGMLGGGKKKKSMKEASQAKTDAEAKKKKFLAAQSAANDAQAVAMETKREAEKVRKMAEQAELDAAAAASMQQKQPPPEKTPAPQQAPKQAAANGGYPQQGQGYGYGGPPQNFGQQPPPAPQAYGQQQPPPPQGYGQQQPPTPQGYGQQPPPAPQSYGQPPLGQPYGQPLGAPQGFNSPPGGFNPNVMGGGGAGGIEIPTPTAGGADDPYANPF</sequence>
<dbReference type="SUPFAM" id="SSF47473">
    <property type="entry name" value="EF-hand"/>
    <property type="match status" value="2"/>
</dbReference>
<dbReference type="Proteomes" id="UP001153069">
    <property type="component" value="Unassembled WGS sequence"/>
</dbReference>
<comment type="caution">
    <text evidence="4">The sequence shown here is derived from an EMBL/GenBank/DDBJ whole genome shotgun (WGS) entry which is preliminary data.</text>
</comment>
<feature type="compositionally biased region" description="Low complexity" evidence="2">
    <location>
        <begin position="979"/>
        <end position="990"/>
    </location>
</feature>
<feature type="compositionally biased region" description="Basic and acidic residues" evidence="2">
    <location>
        <begin position="864"/>
        <end position="917"/>
    </location>
</feature>
<evidence type="ECO:0000256" key="2">
    <source>
        <dbReference type="SAM" id="MobiDB-lite"/>
    </source>
</evidence>
<keyword evidence="4" id="KW-0675">Receptor</keyword>
<feature type="coiled-coil region" evidence="1">
    <location>
        <begin position="506"/>
        <end position="540"/>
    </location>
</feature>
<feature type="compositionally biased region" description="Pro residues" evidence="2">
    <location>
        <begin position="141"/>
        <end position="163"/>
    </location>
</feature>
<feature type="compositionally biased region" description="Low complexity" evidence="2">
    <location>
        <begin position="164"/>
        <end position="182"/>
    </location>
</feature>
<feature type="region of interest" description="Disordered" evidence="2">
    <location>
        <begin position="114"/>
        <end position="225"/>
    </location>
</feature>
<dbReference type="PANTHER" id="PTHR11216">
    <property type="entry name" value="EH DOMAIN"/>
    <property type="match status" value="1"/>
</dbReference>
<dbReference type="GO" id="GO:0005737">
    <property type="term" value="C:cytoplasm"/>
    <property type="evidence" value="ECO:0007669"/>
    <property type="project" value="TreeGrafter"/>
</dbReference>
<dbReference type="EMBL" id="CAICTM010000398">
    <property type="protein sequence ID" value="CAB9509662.1"/>
    <property type="molecule type" value="Genomic_DNA"/>
</dbReference>
<evidence type="ECO:0000259" key="3">
    <source>
        <dbReference type="PROSITE" id="PS50031"/>
    </source>
</evidence>
<dbReference type="SMART" id="SM00027">
    <property type="entry name" value="EH"/>
    <property type="match status" value="2"/>
</dbReference>
<dbReference type="PANTHER" id="PTHR11216:SF174">
    <property type="entry name" value="GH06923P"/>
    <property type="match status" value="1"/>
</dbReference>
<feature type="compositionally biased region" description="Pro residues" evidence="2">
    <location>
        <begin position="120"/>
        <end position="134"/>
    </location>
</feature>
<keyword evidence="1" id="KW-0175">Coiled coil</keyword>
<feature type="compositionally biased region" description="Low complexity" evidence="2">
    <location>
        <begin position="998"/>
        <end position="1017"/>
    </location>
</feature>
<dbReference type="CDD" id="cd00052">
    <property type="entry name" value="EH"/>
    <property type="match status" value="2"/>
</dbReference>
<feature type="compositionally biased region" description="Basic and acidic residues" evidence="2">
    <location>
        <begin position="962"/>
        <end position="975"/>
    </location>
</feature>
<name>A0A9N8DW13_9STRA</name>
<dbReference type="GO" id="GO:0006897">
    <property type="term" value="P:endocytosis"/>
    <property type="evidence" value="ECO:0007669"/>
    <property type="project" value="TreeGrafter"/>
</dbReference>
<feature type="compositionally biased region" description="Low complexity" evidence="2">
    <location>
        <begin position="738"/>
        <end position="752"/>
    </location>
</feature>
<feature type="compositionally biased region" description="Polar residues" evidence="2">
    <location>
        <begin position="795"/>
        <end position="820"/>
    </location>
</feature>
<dbReference type="InterPro" id="IPR000261">
    <property type="entry name" value="EH_dom"/>
</dbReference>
<feature type="region of interest" description="Disordered" evidence="2">
    <location>
        <begin position="624"/>
        <end position="1130"/>
    </location>
</feature>
<accession>A0A9N8DW13</accession>
<gene>
    <name evidence="4" type="ORF">SEMRO_399_G134920.1</name>
</gene>
<dbReference type="PROSITE" id="PS50031">
    <property type="entry name" value="EH"/>
    <property type="match status" value="2"/>
</dbReference>
<feature type="region of interest" description="Disordered" evidence="2">
    <location>
        <begin position="318"/>
        <end position="505"/>
    </location>
</feature>
<feature type="compositionally biased region" description="Low complexity" evidence="2">
    <location>
        <begin position="948"/>
        <end position="960"/>
    </location>
</feature>
<feature type="compositionally biased region" description="Low complexity" evidence="2">
    <location>
        <begin position="338"/>
        <end position="369"/>
    </location>
</feature>
<keyword evidence="5" id="KW-1185">Reference proteome</keyword>
<evidence type="ECO:0000313" key="4">
    <source>
        <dbReference type="EMBL" id="CAB9509662.1"/>
    </source>
</evidence>
<dbReference type="Gene3D" id="1.10.238.10">
    <property type="entry name" value="EF-hand"/>
    <property type="match status" value="2"/>
</dbReference>
<reference evidence="4" key="1">
    <citation type="submission" date="2020-06" db="EMBL/GenBank/DDBJ databases">
        <authorList>
            <consortium name="Plant Systems Biology data submission"/>
        </authorList>
    </citation>
    <scope>NUCLEOTIDE SEQUENCE</scope>
    <source>
        <strain evidence="4">D6</strain>
    </source>
</reference>
<feature type="compositionally biased region" description="Low complexity" evidence="2">
    <location>
        <begin position="671"/>
        <end position="688"/>
    </location>
</feature>
<proteinExistence type="predicted"/>
<feature type="compositionally biased region" description="Low complexity" evidence="2">
    <location>
        <begin position="320"/>
        <end position="329"/>
    </location>
</feature>
<evidence type="ECO:0000256" key="1">
    <source>
        <dbReference type="SAM" id="Coils"/>
    </source>
</evidence>
<feature type="domain" description="EH" evidence="3">
    <location>
        <begin position="17"/>
        <end position="99"/>
    </location>
</feature>
<dbReference type="AlphaFoldDB" id="A0A9N8DW13"/>
<dbReference type="Pfam" id="PF12763">
    <property type="entry name" value="EH"/>
    <property type="match status" value="2"/>
</dbReference>